<evidence type="ECO:0000313" key="4">
    <source>
        <dbReference type="EMBL" id="MED6118567.1"/>
    </source>
</evidence>
<reference evidence="4 5" key="1">
    <citation type="journal article" date="2023" name="Plants (Basel)">
        <title>Bridging the Gap: Combining Genomics and Transcriptomics Approaches to Understand Stylosanthes scabra, an Orphan Legume from the Brazilian Caatinga.</title>
        <authorList>
            <person name="Ferreira-Neto J.R.C."/>
            <person name="da Silva M.D."/>
            <person name="Binneck E."/>
            <person name="de Melo N.F."/>
            <person name="da Silva R.H."/>
            <person name="de Melo A.L.T.M."/>
            <person name="Pandolfi V."/>
            <person name="Bustamante F.O."/>
            <person name="Brasileiro-Vidal A.C."/>
            <person name="Benko-Iseppon A.M."/>
        </authorList>
    </citation>
    <scope>NUCLEOTIDE SEQUENCE [LARGE SCALE GENOMIC DNA]</scope>
    <source>
        <tissue evidence="4">Leaves</tissue>
    </source>
</reference>
<dbReference type="Gene3D" id="3.40.50.620">
    <property type="entry name" value="HUPs"/>
    <property type="match status" value="1"/>
</dbReference>
<keyword evidence="3" id="KW-0315">Glutamine amidotransferase</keyword>
<dbReference type="InterPro" id="IPR014729">
    <property type="entry name" value="Rossmann-like_a/b/a_fold"/>
</dbReference>
<dbReference type="PANTHER" id="PTHR45937:SF1">
    <property type="entry name" value="ASPARAGINE SYNTHETASE DOMAIN-CONTAINING PROTEIN 1"/>
    <property type="match status" value="1"/>
</dbReference>
<keyword evidence="2" id="KW-0061">Asparagine biosynthesis</keyword>
<dbReference type="Proteomes" id="UP001341840">
    <property type="component" value="Unassembled WGS sequence"/>
</dbReference>
<protein>
    <submittedName>
        <fullName evidence="4">Uncharacterized protein</fullName>
    </submittedName>
</protein>
<sequence>MLKANGKETHRCRSPRFGTDGTRTLWFGRDAFGRRSLLVHWPTQDDSTFLLSSVSPIFPTEQTSDQIDLLNVSFDVQFAPDRISSKARLKELKRVAPSRRWRLVEIDSELSDLVFKTSHVMSLINPANTYMDLNIGIALWLAADGDGWMSDANIDDNDDENPAPVKHKSSARILLVGSGADEQQSYRRGRVSLSASVELSPCVASRSRAQVVGSLGASVELSPCVASRSRAQVVGSLGASVELSPCVASRSRAQVVGSLGASVELSPCVASRSRAQVVLHVLAQDAWFFAPDCPFVSMWWKALRIEKICFET</sequence>
<evidence type="ECO:0000256" key="3">
    <source>
        <dbReference type="ARBA" id="ARBA00022962"/>
    </source>
</evidence>
<comment type="caution">
    <text evidence="4">The sequence shown here is derived from an EMBL/GenBank/DDBJ whole genome shotgun (WGS) entry which is preliminary data.</text>
</comment>
<accession>A0ABU6R3X6</accession>
<keyword evidence="1" id="KW-0028">Amino-acid biosynthesis</keyword>
<evidence type="ECO:0000256" key="2">
    <source>
        <dbReference type="ARBA" id="ARBA00022888"/>
    </source>
</evidence>
<name>A0ABU6R3X6_9FABA</name>
<dbReference type="PANTHER" id="PTHR45937">
    <property type="entry name" value="ASPARAGINE SYNTHETASE DOMAIN-CONTAINING PROTEIN 1"/>
    <property type="match status" value="1"/>
</dbReference>
<gene>
    <name evidence="4" type="ORF">PIB30_004172</name>
</gene>
<organism evidence="4 5">
    <name type="scientific">Stylosanthes scabra</name>
    <dbReference type="NCBI Taxonomy" id="79078"/>
    <lineage>
        <taxon>Eukaryota</taxon>
        <taxon>Viridiplantae</taxon>
        <taxon>Streptophyta</taxon>
        <taxon>Embryophyta</taxon>
        <taxon>Tracheophyta</taxon>
        <taxon>Spermatophyta</taxon>
        <taxon>Magnoliopsida</taxon>
        <taxon>eudicotyledons</taxon>
        <taxon>Gunneridae</taxon>
        <taxon>Pentapetalae</taxon>
        <taxon>rosids</taxon>
        <taxon>fabids</taxon>
        <taxon>Fabales</taxon>
        <taxon>Fabaceae</taxon>
        <taxon>Papilionoideae</taxon>
        <taxon>50 kb inversion clade</taxon>
        <taxon>dalbergioids sensu lato</taxon>
        <taxon>Dalbergieae</taxon>
        <taxon>Pterocarpus clade</taxon>
        <taxon>Stylosanthes</taxon>
    </lineage>
</organism>
<keyword evidence="5" id="KW-1185">Reference proteome</keyword>
<evidence type="ECO:0000313" key="5">
    <source>
        <dbReference type="Proteomes" id="UP001341840"/>
    </source>
</evidence>
<dbReference type="InterPro" id="IPR051857">
    <property type="entry name" value="Asn_synthetase_domain"/>
</dbReference>
<dbReference type="EMBL" id="JASCZI010030216">
    <property type="protein sequence ID" value="MED6118567.1"/>
    <property type="molecule type" value="Genomic_DNA"/>
</dbReference>
<proteinExistence type="predicted"/>
<evidence type="ECO:0000256" key="1">
    <source>
        <dbReference type="ARBA" id="ARBA00022605"/>
    </source>
</evidence>